<comment type="caution">
    <text evidence="5">The sequence shown here is derived from an EMBL/GenBank/DDBJ whole genome shotgun (WGS) entry which is preliminary data.</text>
</comment>
<dbReference type="OrthoDB" id="288590at2759"/>
<dbReference type="GO" id="GO:0016491">
    <property type="term" value="F:oxidoreductase activity"/>
    <property type="evidence" value="ECO:0007669"/>
    <property type="project" value="UniProtKB-KW"/>
</dbReference>
<keyword evidence="1" id="KW-0479">Metal-binding</keyword>
<dbReference type="SUPFAM" id="SSF51197">
    <property type="entry name" value="Clavaminate synthase-like"/>
    <property type="match status" value="1"/>
</dbReference>
<reference evidence="5 6" key="1">
    <citation type="journal article" date="2020" name="ISME J.">
        <title>Uncovering the hidden diversity of litter-decomposition mechanisms in mushroom-forming fungi.</title>
        <authorList>
            <person name="Floudas D."/>
            <person name="Bentzer J."/>
            <person name="Ahren D."/>
            <person name="Johansson T."/>
            <person name="Persson P."/>
            <person name="Tunlid A."/>
        </authorList>
    </citation>
    <scope>NUCLEOTIDE SEQUENCE [LARGE SCALE GENOMIC DNA]</scope>
    <source>
        <strain evidence="5 6">CBS 661.87</strain>
    </source>
</reference>
<keyword evidence="3" id="KW-0408">Iron</keyword>
<dbReference type="Gene3D" id="2.60.120.330">
    <property type="entry name" value="B-lactam Antibiotic, Isopenicillin N Synthase, Chain"/>
    <property type="match status" value="1"/>
</dbReference>
<evidence type="ECO:0000259" key="4">
    <source>
        <dbReference type="Pfam" id="PF14226"/>
    </source>
</evidence>
<sequence length="299" mass="32968">MTGLPFITDMADPHLVLPSRPAPGFFLASRRTESTFEEIPVIDFTDARSTDPAKRRALADLIRDASINVGFFYLKNHGISEERVANVLEASKRFFALDISTKMELQPKKLDIGKTSNFKGYTALLQENVNPAGQGDLHEGFDIGWEAELPSDAPVFTKTTSGAMSGTNVWPSNLPGFKEAVLAYYHDAIGLGKLLFPLFALALDLSEDFFDDKTTRPAAIMRILHYPPQSSNVDAEGRQIGIGEHTDYEASMMFRREIGTLTESASLDRVGGLQVKNAAGKWLDAVHIPETLVVKYVMI</sequence>
<protein>
    <recommendedName>
        <fullName evidence="4">Non-haem dioxygenase N-terminal domain-containing protein</fullName>
    </recommendedName>
</protein>
<organism evidence="5 6">
    <name type="scientific">Tricholomella constricta</name>
    <dbReference type="NCBI Taxonomy" id="117010"/>
    <lineage>
        <taxon>Eukaryota</taxon>
        <taxon>Fungi</taxon>
        <taxon>Dikarya</taxon>
        <taxon>Basidiomycota</taxon>
        <taxon>Agaricomycotina</taxon>
        <taxon>Agaricomycetes</taxon>
        <taxon>Agaricomycetidae</taxon>
        <taxon>Agaricales</taxon>
        <taxon>Tricholomatineae</taxon>
        <taxon>Lyophyllaceae</taxon>
        <taxon>Tricholomella</taxon>
    </lineage>
</organism>
<dbReference type="EMBL" id="JAACJP010000008">
    <property type="protein sequence ID" value="KAF5382511.1"/>
    <property type="molecule type" value="Genomic_DNA"/>
</dbReference>
<feature type="domain" description="Non-haem dioxygenase N-terminal" evidence="4">
    <location>
        <begin position="39"/>
        <end position="173"/>
    </location>
</feature>
<dbReference type="AlphaFoldDB" id="A0A8H5HG21"/>
<gene>
    <name evidence="5" type="ORF">D9615_003067</name>
</gene>
<dbReference type="InterPro" id="IPR027443">
    <property type="entry name" value="IPNS-like_sf"/>
</dbReference>
<evidence type="ECO:0000256" key="1">
    <source>
        <dbReference type="ARBA" id="ARBA00022723"/>
    </source>
</evidence>
<keyword evidence="6" id="KW-1185">Reference proteome</keyword>
<evidence type="ECO:0000256" key="3">
    <source>
        <dbReference type="ARBA" id="ARBA00023004"/>
    </source>
</evidence>
<dbReference type="PRINTS" id="PR00682">
    <property type="entry name" value="IPNSYNTHASE"/>
</dbReference>
<dbReference type="Proteomes" id="UP000565441">
    <property type="component" value="Unassembled WGS sequence"/>
</dbReference>
<evidence type="ECO:0000313" key="5">
    <source>
        <dbReference type="EMBL" id="KAF5382511.1"/>
    </source>
</evidence>
<keyword evidence="2" id="KW-0560">Oxidoreductase</keyword>
<dbReference type="PANTHER" id="PTHR10209:SF881">
    <property type="entry name" value="FI07970P-RELATED"/>
    <property type="match status" value="1"/>
</dbReference>
<evidence type="ECO:0000313" key="6">
    <source>
        <dbReference type="Proteomes" id="UP000565441"/>
    </source>
</evidence>
<accession>A0A8H5HG21</accession>
<dbReference type="Pfam" id="PF14226">
    <property type="entry name" value="DIOX_N"/>
    <property type="match status" value="1"/>
</dbReference>
<dbReference type="InterPro" id="IPR026992">
    <property type="entry name" value="DIOX_N"/>
</dbReference>
<dbReference type="GO" id="GO:0046872">
    <property type="term" value="F:metal ion binding"/>
    <property type="evidence" value="ECO:0007669"/>
    <property type="project" value="UniProtKB-KW"/>
</dbReference>
<evidence type="ECO:0000256" key="2">
    <source>
        <dbReference type="ARBA" id="ARBA00023002"/>
    </source>
</evidence>
<proteinExistence type="predicted"/>
<dbReference type="PANTHER" id="PTHR10209">
    <property type="entry name" value="OXIDOREDUCTASE, 2OG-FE II OXYGENASE FAMILY PROTEIN"/>
    <property type="match status" value="1"/>
</dbReference>
<name>A0A8H5HG21_9AGAR</name>